<dbReference type="InterPro" id="IPR049304">
    <property type="entry name" value="Gly_rich_dom"/>
</dbReference>
<name>A0A6C0E735_9ZZZZ</name>
<dbReference type="AlphaFoldDB" id="A0A6C0E735"/>
<protein>
    <recommendedName>
        <fullName evidence="2">Glycine-rich domain-containing protein</fullName>
    </recommendedName>
</protein>
<accession>A0A6C0E735</accession>
<feature type="compositionally biased region" description="Gly residues" evidence="1">
    <location>
        <begin position="78"/>
        <end position="105"/>
    </location>
</feature>
<proteinExistence type="predicted"/>
<feature type="compositionally biased region" description="Gly residues" evidence="1">
    <location>
        <begin position="136"/>
        <end position="148"/>
    </location>
</feature>
<evidence type="ECO:0000259" key="2">
    <source>
        <dbReference type="Pfam" id="PF21722"/>
    </source>
</evidence>
<feature type="region of interest" description="Disordered" evidence="1">
    <location>
        <begin position="136"/>
        <end position="156"/>
    </location>
</feature>
<sequence length="170" mass="15822">MDVSAGETYNVIVGTGGAGATRPIYSSPAAQLNNENGSPGQSSSFHDITAGGGGFGYKSRTGGGVVGLKANGSTPPTGGAGGGSFGLGGGGNSSDGTPTGQGGAGITSNISGRNITYGKGGASGFNLFHLTGTPGGVNTGNGGQGGGSPTSNNIGGADGGSGIVIISFYT</sequence>
<feature type="region of interest" description="Disordered" evidence="1">
    <location>
        <begin position="68"/>
        <end position="107"/>
    </location>
</feature>
<organism evidence="3">
    <name type="scientific">viral metagenome</name>
    <dbReference type="NCBI Taxonomy" id="1070528"/>
    <lineage>
        <taxon>unclassified sequences</taxon>
        <taxon>metagenomes</taxon>
        <taxon>organismal metagenomes</taxon>
    </lineage>
</organism>
<reference evidence="3" key="1">
    <citation type="journal article" date="2020" name="Nature">
        <title>Giant virus diversity and host interactions through global metagenomics.</title>
        <authorList>
            <person name="Schulz F."/>
            <person name="Roux S."/>
            <person name="Paez-Espino D."/>
            <person name="Jungbluth S."/>
            <person name="Walsh D.A."/>
            <person name="Denef V.J."/>
            <person name="McMahon K.D."/>
            <person name="Konstantinidis K.T."/>
            <person name="Eloe-Fadrosh E.A."/>
            <person name="Kyrpides N.C."/>
            <person name="Woyke T."/>
        </authorList>
    </citation>
    <scope>NUCLEOTIDE SEQUENCE</scope>
    <source>
        <strain evidence="3">GVMAG-M-3300023179-132</strain>
    </source>
</reference>
<dbReference type="Pfam" id="PF21722">
    <property type="entry name" value="Gly_rich_2"/>
    <property type="match status" value="1"/>
</dbReference>
<evidence type="ECO:0000256" key="1">
    <source>
        <dbReference type="SAM" id="MobiDB-lite"/>
    </source>
</evidence>
<dbReference type="EMBL" id="MN739738">
    <property type="protein sequence ID" value="QHT24069.1"/>
    <property type="molecule type" value="Genomic_DNA"/>
</dbReference>
<feature type="domain" description="Glycine-rich" evidence="2">
    <location>
        <begin position="4"/>
        <end position="169"/>
    </location>
</feature>
<evidence type="ECO:0000313" key="3">
    <source>
        <dbReference type="EMBL" id="QHT24069.1"/>
    </source>
</evidence>